<reference evidence="2 3" key="1">
    <citation type="submission" date="2016-08" db="EMBL/GenBank/DDBJ databases">
        <title>Complete Genome Sequence Of The Indigo Reducing Clostridium isatidis DSM15098.</title>
        <authorList>
            <person name="Little G.T."/>
            <person name="Minton N.P."/>
        </authorList>
    </citation>
    <scope>NUCLEOTIDE SEQUENCE [LARGE SCALE GENOMIC DNA]</scope>
    <source>
        <strain evidence="2 3">DSM 15098</strain>
    </source>
</reference>
<dbReference type="AlphaFoldDB" id="A0A343JA33"/>
<dbReference type="Proteomes" id="UP000264883">
    <property type="component" value="Chromosome"/>
</dbReference>
<keyword evidence="1" id="KW-1133">Transmembrane helix</keyword>
<dbReference type="KEGG" id="cia:BEN51_02485"/>
<protein>
    <submittedName>
        <fullName evidence="2">Uncharacterized protein</fullName>
    </submittedName>
</protein>
<keyword evidence="3" id="KW-1185">Reference proteome</keyword>
<feature type="transmembrane region" description="Helical" evidence="1">
    <location>
        <begin position="59"/>
        <end position="78"/>
    </location>
</feature>
<evidence type="ECO:0000313" key="2">
    <source>
        <dbReference type="EMBL" id="ASW42391.1"/>
    </source>
</evidence>
<keyword evidence="1" id="KW-0812">Transmembrane</keyword>
<name>A0A343JA33_9CLOT</name>
<sequence>MNSMFFSIFVFICIQSLILENNLNFKGIFIAIAFLCVFLSLVLIPKFSKKLTIIKNNLSLKYSNHFILIMFVSVYHLIDSNSMAYILLLNTLLLFQILIIYFDNIDKDKI</sequence>
<gene>
    <name evidence="2" type="ORF">BEN51_02485</name>
</gene>
<evidence type="ECO:0000256" key="1">
    <source>
        <dbReference type="SAM" id="Phobius"/>
    </source>
</evidence>
<dbReference type="EMBL" id="CP016786">
    <property type="protein sequence ID" value="ASW42391.1"/>
    <property type="molecule type" value="Genomic_DNA"/>
</dbReference>
<proteinExistence type="predicted"/>
<evidence type="ECO:0000313" key="3">
    <source>
        <dbReference type="Proteomes" id="UP000264883"/>
    </source>
</evidence>
<accession>A0A343JA33</accession>
<keyword evidence="1" id="KW-0472">Membrane</keyword>
<dbReference type="RefSeq" id="WP_119864523.1">
    <property type="nucleotide sequence ID" value="NZ_CP016786.1"/>
</dbReference>
<organism evidence="2 3">
    <name type="scientific">Clostridium isatidis</name>
    <dbReference type="NCBI Taxonomy" id="182773"/>
    <lineage>
        <taxon>Bacteria</taxon>
        <taxon>Bacillati</taxon>
        <taxon>Bacillota</taxon>
        <taxon>Clostridia</taxon>
        <taxon>Eubacteriales</taxon>
        <taxon>Clostridiaceae</taxon>
        <taxon>Clostridium</taxon>
    </lineage>
</organism>
<feature type="transmembrane region" description="Helical" evidence="1">
    <location>
        <begin position="84"/>
        <end position="102"/>
    </location>
</feature>
<feature type="transmembrane region" description="Helical" evidence="1">
    <location>
        <begin position="28"/>
        <end position="47"/>
    </location>
</feature>